<comment type="caution">
    <text evidence="2">The sequence shown here is derived from an EMBL/GenBank/DDBJ whole genome shotgun (WGS) entry which is preliminary data.</text>
</comment>
<organism evidence="2 3">
    <name type="scientific">Stieleria varia</name>
    <dbReference type="NCBI Taxonomy" id="2528005"/>
    <lineage>
        <taxon>Bacteria</taxon>
        <taxon>Pseudomonadati</taxon>
        <taxon>Planctomycetota</taxon>
        <taxon>Planctomycetia</taxon>
        <taxon>Pirellulales</taxon>
        <taxon>Pirellulaceae</taxon>
        <taxon>Stieleria</taxon>
    </lineage>
</organism>
<reference evidence="2 3" key="1">
    <citation type="submission" date="2019-02" db="EMBL/GenBank/DDBJ databases">
        <title>Deep-cultivation of Planctomycetes and their phenomic and genomic characterization uncovers novel biology.</title>
        <authorList>
            <person name="Wiegand S."/>
            <person name="Jogler M."/>
            <person name="Boedeker C."/>
            <person name="Pinto D."/>
            <person name="Vollmers J."/>
            <person name="Rivas-Marin E."/>
            <person name="Kohn T."/>
            <person name="Peeters S.H."/>
            <person name="Heuer A."/>
            <person name="Rast P."/>
            <person name="Oberbeckmann S."/>
            <person name="Bunk B."/>
            <person name="Jeske O."/>
            <person name="Meyerdierks A."/>
            <person name="Storesund J.E."/>
            <person name="Kallscheuer N."/>
            <person name="Luecker S."/>
            <person name="Lage O.M."/>
            <person name="Pohl T."/>
            <person name="Merkel B.J."/>
            <person name="Hornburger P."/>
            <person name="Mueller R.-W."/>
            <person name="Bruemmer F."/>
            <person name="Labrenz M."/>
            <person name="Spormann A.M."/>
            <person name="Op Den Camp H."/>
            <person name="Overmann J."/>
            <person name="Amann R."/>
            <person name="Jetten M.S.M."/>
            <person name="Mascher T."/>
            <person name="Medema M.H."/>
            <person name="Devos D.P."/>
            <person name="Kaster A.-K."/>
            <person name="Ovreas L."/>
            <person name="Rohde M."/>
            <person name="Galperin M.Y."/>
            <person name="Jogler C."/>
        </authorList>
    </citation>
    <scope>NUCLEOTIDE SEQUENCE [LARGE SCALE GENOMIC DNA]</scope>
    <source>
        <strain evidence="2 3">Pla52n</strain>
    </source>
</reference>
<keyword evidence="3" id="KW-1185">Reference proteome</keyword>
<proteinExistence type="predicted"/>
<name>A0A5C6AMV5_9BACT</name>
<evidence type="ECO:0000313" key="2">
    <source>
        <dbReference type="EMBL" id="TWU00741.1"/>
    </source>
</evidence>
<feature type="region of interest" description="Disordered" evidence="1">
    <location>
        <begin position="1"/>
        <end position="20"/>
    </location>
</feature>
<dbReference type="Proteomes" id="UP000320176">
    <property type="component" value="Unassembled WGS sequence"/>
</dbReference>
<protein>
    <submittedName>
        <fullName evidence="2">Uncharacterized protein</fullName>
    </submittedName>
</protein>
<gene>
    <name evidence="2" type="ORF">Pla52n_41100</name>
</gene>
<evidence type="ECO:0000256" key="1">
    <source>
        <dbReference type="SAM" id="MobiDB-lite"/>
    </source>
</evidence>
<sequence>MRHPESSERNGDKVQVDCRSDDSRDAALRYIRRDMRGSALSGFVRIERQFAL</sequence>
<dbReference type="EMBL" id="SJPN01000005">
    <property type="protein sequence ID" value="TWU00741.1"/>
    <property type="molecule type" value="Genomic_DNA"/>
</dbReference>
<accession>A0A5C6AMV5</accession>
<evidence type="ECO:0000313" key="3">
    <source>
        <dbReference type="Proteomes" id="UP000320176"/>
    </source>
</evidence>
<dbReference type="AlphaFoldDB" id="A0A5C6AMV5"/>